<comment type="cofactor">
    <cofactor evidence="4">
        <name>Mg(2+)</name>
        <dbReference type="ChEBI" id="CHEBI:18420"/>
    </cofactor>
</comment>
<accession>A0A172YGA0</accession>
<reference evidence="5 6" key="1">
    <citation type="submission" date="2016-04" db="EMBL/GenBank/DDBJ databases">
        <title>Complete Genome Sequence of Halotalea alkalilenta IHB B 13600.</title>
        <authorList>
            <person name="Swarnkar M.K."/>
            <person name="Sharma A."/>
            <person name="Kaushal K."/>
            <person name="Soni R."/>
            <person name="Rana S."/>
            <person name="Singh A.K."/>
            <person name="Gulati A."/>
        </authorList>
    </citation>
    <scope>NUCLEOTIDE SEQUENCE [LARGE SCALE GENOMIC DNA]</scope>
    <source>
        <strain evidence="5 6">IHB B 13600</strain>
    </source>
</reference>
<dbReference type="UniPathway" id="UPA00299"/>
<comment type="catalytic activity">
    <reaction evidence="4">
        <text>alpha,alpha-trehalose 6-phosphate + H2O = alpha,alpha-trehalose + phosphate</text>
        <dbReference type="Rhea" id="RHEA:23420"/>
        <dbReference type="ChEBI" id="CHEBI:15377"/>
        <dbReference type="ChEBI" id="CHEBI:16551"/>
        <dbReference type="ChEBI" id="CHEBI:43474"/>
        <dbReference type="ChEBI" id="CHEBI:58429"/>
        <dbReference type="EC" id="3.1.3.12"/>
    </reaction>
</comment>
<dbReference type="PANTHER" id="PTHR43768">
    <property type="entry name" value="TREHALOSE 6-PHOSPHATE PHOSPHATASE"/>
    <property type="match status" value="1"/>
</dbReference>
<dbReference type="EC" id="3.1.3.12" evidence="4"/>
<dbReference type="EMBL" id="CP015243">
    <property type="protein sequence ID" value="ANF58244.1"/>
    <property type="molecule type" value="Genomic_DNA"/>
</dbReference>
<dbReference type="InterPro" id="IPR036412">
    <property type="entry name" value="HAD-like_sf"/>
</dbReference>
<evidence type="ECO:0000313" key="6">
    <source>
        <dbReference type="Proteomes" id="UP000077875"/>
    </source>
</evidence>
<evidence type="ECO:0000256" key="3">
    <source>
        <dbReference type="ARBA" id="ARBA00022801"/>
    </source>
</evidence>
<organism evidence="5 6">
    <name type="scientific">Halotalea alkalilenta</name>
    <dbReference type="NCBI Taxonomy" id="376489"/>
    <lineage>
        <taxon>Bacteria</taxon>
        <taxon>Pseudomonadati</taxon>
        <taxon>Pseudomonadota</taxon>
        <taxon>Gammaproteobacteria</taxon>
        <taxon>Oceanospirillales</taxon>
        <taxon>Halomonadaceae</taxon>
        <taxon>Halotalea</taxon>
    </lineage>
</organism>
<dbReference type="Proteomes" id="UP000077875">
    <property type="component" value="Chromosome"/>
</dbReference>
<sequence>MLLDFDGTLTPLVDRPEAVELAPHVKELLIELQRLLTGAIAVVSGRPLEQLGRFLHPFAPVMLGQHGAQWQDRDGHHHTLPFDAEALNGARVRLAALSARHPGLQLEDKGASLALHYRNVAAERLDRALIDAHAAIEAEASRLGSHVVHHGKCVFDLRLAGSDKGQAVDRVMGEAPFHGRRPVFIGDDLTDEDGFRAAEARSGITIKVGEGESRARYRLQDPAAVHAWLAACLHTWRETTH</sequence>
<dbReference type="InterPro" id="IPR006379">
    <property type="entry name" value="HAD-SF_hydro_IIB"/>
</dbReference>
<dbReference type="Gene3D" id="3.40.50.1000">
    <property type="entry name" value="HAD superfamily/HAD-like"/>
    <property type="match status" value="1"/>
</dbReference>
<dbReference type="Gene3D" id="3.30.70.1020">
    <property type="entry name" value="Trehalose-6-phosphate phosphatase related protein, domain 2"/>
    <property type="match status" value="1"/>
</dbReference>
<evidence type="ECO:0000256" key="4">
    <source>
        <dbReference type="RuleBase" id="RU361117"/>
    </source>
</evidence>
<dbReference type="STRING" id="376489.A5892_12830"/>
<dbReference type="InterPro" id="IPR044651">
    <property type="entry name" value="OTSB-like"/>
</dbReference>
<name>A0A172YGA0_9GAMM</name>
<keyword evidence="4" id="KW-0479">Metal-binding</keyword>
<comment type="similarity">
    <text evidence="2 4">Belongs to the trehalose phosphatase family.</text>
</comment>
<dbReference type="NCBIfam" id="TIGR01484">
    <property type="entry name" value="HAD-SF-IIB"/>
    <property type="match status" value="1"/>
</dbReference>
<keyword evidence="4" id="KW-0460">Magnesium</keyword>
<comment type="pathway">
    <text evidence="1 4">Glycan biosynthesis; trehalose biosynthesis.</text>
</comment>
<dbReference type="GO" id="GO:0005992">
    <property type="term" value="P:trehalose biosynthetic process"/>
    <property type="evidence" value="ECO:0007669"/>
    <property type="project" value="UniProtKB-UniPathway"/>
</dbReference>
<evidence type="ECO:0000256" key="1">
    <source>
        <dbReference type="ARBA" id="ARBA00005199"/>
    </source>
</evidence>
<protein>
    <recommendedName>
        <fullName evidence="4">Trehalose 6-phosphate phosphatase</fullName>
        <ecNumber evidence="4">3.1.3.12</ecNumber>
    </recommendedName>
</protein>
<evidence type="ECO:0000313" key="5">
    <source>
        <dbReference type="EMBL" id="ANF58244.1"/>
    </source>
</evidence>
<gene>
    <name evidence="5" type="ORF">A5892_12830</name>
</gene>
<dbReference type="Pfam" id="PF02358">
    <property type="entry name" value="Trehalose_PPase"/>
    <property type="match status" value="1"/>
</dbReference>
<dbReference type="GO" id="GO:0000287">
    <property type="term" value="F:magnesium ion binding"/>
    <property type="evidence" value="ECO:0007669"/>
    <property type="project" value="UniProtKB-ARBA"/>
</dbReference>
<dbReference type="SUPFAM" id="SSF56784">
    <property type="entry name" value="HAD-like"/>
    <property type="match status" value="1"/>
</dbReference>
<comment type="function">
    <text evidence="4">Removes the phosphate from trehalose 6-phosphate to produce free trehalose.</text>
</comment>
<keyword evidence="6" id="KW-1185">Reference proteome</keyword>
<dbReference type="InterPro" id="IPR003337">
    <property type="entry name" value="Trehalose_PPase"/>
</dbReference>
<dbReference type="GO" id="GO:0004805">
    <property type="term" value="F:trehalose-phosphatase activity"/>
    <property type="evidence" value="ECO:0007669"/>
    <property type="project" value="UniProtKB-EC"/>
</dbReference>
<dbReference type="InterPro" id="IPR023214">
    <property type="entry name" value="HAD_sf"/>
</dbReference>
<keyword evidence="3 4" id="KW-0378">Hydrolase</keyword>
<dbReference type="AlphaFoldDB" id="A0A172YGA0"/>
<dbReference type="PANTHER" id="PTHR43768:SF3">
    <property type="entry name" value="TREHALOSE 6-PHOSPHATE PHOSPHATASE"/>
    <property type="match status" value="1"/>
</dbReference>
<dbReference type="NCBIfam" id="TIGR00685">
    <property type="entry name" value="T6PP"/>
    <property type="match status" value="1"/>
</dbReference>
<proteinExistence type="inferred from homology"/>
<dbReference type="KEGG" id="haa:A5892_12830"/>
<evidence type="ECO:0000256" key="2">
    <source>
        <dbReference type="ARBA" id="ARBA00008770"/>
    </source>
</evidence>
<dbReference type="CDD" id="cd01627">
    <property type="entry name" value="HAD_TPP"/>
    <property type="match status" value="1"/>
</dbReference>
<dbReference type="RefSeq" id="WP_190295607.1">
    <property type="nucleotide sequence ID" value="NZ_CP015243.1"/>
</dbReference>